<dbReference type="Gene3D" id="3.30.2310.20">
    <property type="entry name" value="RelE-like"/>
    <property type="match status" value="1"/>
</dbReference>
<gene>
    <name evidence="2" type="ORF">Sdiek1_0497</name>
</gene>
<evidence type="ECO:0000313" key="2">
    <source>
        <dbReference type="EMBL" id="ARU47673.1"/>
    </source>
</evidence>
<dbReference type="RefSeq" id="WP_087437740.1">
    <property type="nucleotide sequence ID" value="NZ_CP021416.1"/>
</dbReference>
<dbReference type="Proteomes" id="UP000196005">
    <property type="component" value="Chromosome"/>
</dbReference>
<evidence type="ECO:0000313" key="3">
    <source>
        <dbReference type="Proteomes" id="UP000196005"/>
    </source>
</evidence>
<accession>A0A1Y0HKA6</accession>
<dbReference type="InterPro" id="IPR035093">
    <property type="entry name" value="RelE/ParE_toxin_dom_sf"/>
</dbReference>
<dbReference type="KEGG" id="suls:Sdiek1_0497"/>
<reference evidence="3" key="1">
    <citation type="submission" date="2017-05" db="EMBL/GenBank/DDBJ databases">
        <title>Dechlorination kinetics govern the competition between two new strains of the genus Sulfurospirillum.</title>
        <authorList>
            <person name="Buttet G.F."/>
            <person name="Murray A.M."/>
            <person name="Goris T."/>
            <person name="Burion M."/>
            <person name="Lin B."/>
            <person name="Rolle M."/>
            <person name="Maillard J."/>
        </authorList>
    </citation>
    <scope>NUCLEOTIDE SEQUENCE [LARGE SCALE GENOMIC DNA]</scope>
    <source>
        <strain evidence="3">SL2-1</strain>
    </source>
</reference>
<dbReference type="SUPFAM" id="SSF143011">
    <property type="entry name" value="RelE-like"/>
    <property type="match status" value="1"/>
</dbReference>
<dbReference type="OrthoDB" id="1362197at2"/>
<sequence>MKLRFEKEFVLSLQRKIQFIALDSLASAKAFQKGILESCEALLEMPYKYRQSLYHDDKNIRDLIYKGYTIIYAIEEEFISVLALINQESYTFKA</sequence>
<keyword evidence="3" id="KW-1185">Reference proteome</keyword>
<evidence type="ECO:0008006" key="4">
    <source>
        <dbReference type="Google" id="ProtNLM"/>
    </source>
</evidence>
<organism evidence="2 3">
    <name type="scientific">Sulfurospirillum diekertiae</name>
    <dbReference type="NCBI Taxonomy" id="1854492"/>
    <lineage>
        <taxon>Bacteria</taxon>
        <taxon>Pseudomonadati</taxon>
        <taxon>Campylobacterota</taxon>
        <taxon>Epsilonproteobacteria</taxon>
        <taxon>Campylobacterales</taxon>
        <taxon>Sulfurospirillaceae</taxon>
        <taxon>Sulfurospirillum</taxon>
    </lineage>
</organism>
<name>A0A1Y0HKA6_9BACT</name>
<evidence type="ECO:0000256" key="1">
    <source>
        <dbReference type="ARBA" id="ARBA00022649"/>
    </source>
</evidence>
<dbReference type="AlphaFoldDB" id="A0A1Y0HKA6"/>
<proteinExistence type="predicted"/>
<keyword evidence="1" id="KW-1277">Toxin-antitoxin system</keyword>
<dbReference type="EMBL" id="CP021416">
    <property type="protein sequence ID" value="ARU47673.1"/>
    <property type="molecule type" value="Genomic_DNA"/>
</dbReference>
<dbReference type="InterPro" id="IPR007712">
    <property type="entry name" value="RelE/ParE_toxin"/>
</dbReference>
<protein>
    <recommendedName>
        <fullName evidence="4">Type II toxin-antitoxin system RelE/ParE family toxin</fullName>
    </recommendedName>
</protein>
<dbReference type="Pfam" id="PF05016">
    <property type="entry name" value="ParE_toxin"/>
    <property type="match status" value="1"/>
</dbReference>